<dbReference type="EMBL" id="UYSL01019925">
    <property type="protein sequence ID" value="VDL71371.1"/>
    <property type="molecule type" value="Genomic_DNA"/>
</dbReference>
<evidence type="ECO:0000313" key="13">
    <source>
        <dbReference type="WBParaSite" id="NBR_0000778101-mRNA-1"/>
    </source>
</evidence>
<dbReference type="Proteomes" id="UP000271162">
    <property type="component" value="Unassembled WGS sequence"/>
</dbReference>
<feature type="domain" description="Ionotropic glutamate receptor C-terminal" evidence="10">
    <location>
        <begin position="138"/>
        <end position="405"/>
    </location>
</feature>
<accession>A0A0N4XXP5</accession>
<sequence length="446" mass="51143">MRKQQIESLRNSTLRVIVPSIAPPYVNFVNFSKDARDEDGHVPGVVIQILMEIGSRLQLTFEVIPNNISAESDSWGRAFKALQDKEADVLVGGSVMQHNGNSEVDWTFPFQYEETGMLIFSPKRGHKQAMLIVTDPFHWQVWILTAACAVVSAIVLHFMAKELANVNAERRFRALTSLWVFFSILVQQGITEKPQSWSIRVLLSFWWLASITLTATFTGSLVALFAVEKRELPFQDIEGLLRLVKEGQYSILIDSSSTEEANMIARSQLVVCEKLWYQMSVKKRVKYVDGMDKAVKFLVNSSGYVLLGPMTVLSYYAQRDCRLRLVPNGFLPSYLYIPFAKNSPYTSYFSERIQELVERGFIQRWIREYEDRFYQRHKCNMTGPAETFLEIGEAQGAFWVLIGGLTIGFTTLLVEMAIDYRLRRRTARDGSVAQNGWRFFSFFKDS</sequence>
<evidence type="ECO:0000313" key="12">
    <source>
        <dbReference type="Proteomes" id="UP000271162"/>
    </source>
</evidence>
<evidence type="ECO:0000256" key="8">
    <source>
        <dbReference type="ARBA" id="ARBA00023180"/>
    </source>
</evidence>
<dbReference type="Pfam" id="PF00060">
    <property type="entry name" value="Lig_chan"/>
    <property type="match status" value="1"/>
</dbReference>
<reference evidence="11 12" key="2">
    <citation type="submission" date="2018-11" db="EMBL/GenBank/DDBJ databases">
        <authorList>
            <consortium name="Pathogen Informatics"/>
        </authorList>
    </citation>
    <scope>NUCLEOTIDE SEQUENCE [LARGE SCALE GENOMIC DNA]</scope>
</reference>
<feature type="transmembrane region" description="Helical" evidence="9">
    <location>
        <begin position="172"/>
        <end position="190"/>
    </location>
</feature>
<evidence type="ECO:0000259" key="10">
    <source>
        <dbReference type="Pfam" id="PF00060"/>
    </source>
</evidence>
<keyword evidence="7" id="KW-0675">Receptor</keyword>
<dbReference type="STRING" id="27835.A0A0N4XXP5"/>
<evidence type="ECO:0000256" key="2">
    <source>
        <dbReference type="ARBA" id="ARBA00008685"/>
    </source>
</evidence>
<keyword evidence="4 9" id="KW-0812">Transmembrane</keyword>
<dbReference type="InterPro" id="IPR052192">
    <property type="entry name" value="Insect_Ionotropic_Sensory_Rcpt"/>
</dbReference>
<protein>
    <submittedName>
        <fullName evidence="13">PBPe domain-containing protein</fullName>
    </submittedName>
</protein>
<dbReference type="AlphaFoldDB" id="A0A0N4XXP5"/>
<evidence type="ECO:0000256" key="6">
    <source>
        <dbReference type="ARBA" id="ARBA00023136"/>
    </source>
</evidence>
<keyword evidence="5 9" id="KW-1133">Transmembrane helix</keyword>
<evidence type="ECO:0000256" key="4">
    <source>
        <dbReference type="ARBA" id="ARBA00022692"/>
    </source>
</evidence>
<keyword evidence="12" id="KW-1185">Reference proteome</keyword>
<comment type="subcellular location">
    <subcellularLocation>
        <location evidence="1">Cell membrane</location>
        <topology evidence="1">Multi-pass membrane protein</topology>
    </subcellularLocation>
</comment>
<keyword evidence="6 9" id="KW-0472">Membrane</keyword>
<gene>
    <name evidence="11" type="ORF">NBR_LOCUS7782</name>
</gene>
<dbReference type="GO" id="GO:0005886">
    <property type="term" value="C:plasma membrane"/>
    <property type="evidence" value="ECO:0007669"/>
    <property type="project" value="UniProtKB-SubCell"/>
</dbReference>
<dbReference type="Gene3D" id="3.40.190.10">
    <property type="entry name" value="Periplasmic binding protein-like II"/>
    <property type="match status" value="1"/>
</dbReference>
<organism evidence="13">
    <name type="scientific">Nippostrongylus brasiliensis</name>
    <name type="common">Rat hookworm</name>
    <dbReference type="NCBI Taxonomy" id="27835"/>
    <lineage>
        <taxon>Eukaryota</taxon>
        <taxon>Metazoa</taxon>
        <taxon>Ecdysozoa</taxon>
        <taxon>Nematoda</taxon>
        <taxon>Chromadorea</taxon>
        <taxon>Rhabditida</taxon>
        <taxon>Rhabditina</taxon>
        <taxon>Rhabditomorpha</taxon>
        <taxon>Strongyloidea</taxon>
        <taxon>Heligmosomidae</taxon>
        <taxon>Nippostrongylus</taxon>
    </lineage>
</organism>
<reference evidence="13" key="1">
    <citation type="submission" date="2017-02" db="UniProtKB">
        <authorList>
            <consortium name="WormBaseParasite"/>
        </authorList>
    </citation>
    <scope>IDENTIFICATION</scope>
</reference>
<dbReference type="WBParaSite" id="NBR_0000778101-mRNA-1">
    <property type="protein sequence ID" value="NBR_0000778101-mRNA-1"/>
    <property type="gene ID" value="NBR_0000778101"/>
</dbReference>
<feature type="transmembrane region" description="Helical" evidence="9">
    <location>
        <begin position="139"/>
        <end position="160"/>
    </location>
</feature>
<evidence type="ECO:0000256" key="7">
    <source>
        <dbReference type="ARBA" id="ARBA00023170"/>
    </source>
</evidence>
<feature type="transmembrane region" description="Helical" evidence="9">
    <location>
        <begin position="397"/>
        <end position="418"/>
    </location>
</feature>
<dbReference type="GO" id="GO:0050906">
    <property type="term" value="P:detection of stimulus involved in sensory perception"/>
    <property type="evidence" value="ECO:0007669"/>
    <property type="project" value="UniProtKB-ARBA"/>
</dbReference>
<evidence type="ECO:0000256" key="5">
    <source>
        <dbReference type="ARBA" id="ARBA00022989"/>
    </source>
</evidence>
<comment type="similarity">
    <text evidence="2">Belongs to the glutamate-gated ion channel (TC 1.A.10.1) family.</text>
</comment>
<evidence type="ECO:0000256" key="3">
    <source>
        <dbReference type="ARBA" id="ARBA00022475"/>
    </source>
</evidence>
<dbReference type="PANTHER" id="PTHR42643">
    <property type="entry name" value="IONOTROPIC RECEPTOR 20A-RELATED"/>
    <property type="match status" value="1"/>
</dbReference>
<feature type="transmembrane region" description="Helical" evidence="9">
    <location>
        <begin position="205"/>
        <end position="227"/>
    </location>
</feature>
<evidence type="ECO:0000256" key="9">
    <source>
        <dbReference type="SAM" id="Phobius"/>
    </source>
</evidence>
<evidence type="ECO:0000256" key="1">
    <source>
        <dbReference type="ARBA" id="ARBA00004651"/>
    </source>
</evidence>
<dbReference type="OMA" id="GGAIMEY"/>
<name>A0A0N4XXP5_NIPBR</name>
<keyword evidence="3" id="KW-1003">Cell membrane</keyword>
<dbReference type="InterPro" id="IPR001320">
    <property type="entry name" value="Iontro_rcpt_C"/>
</dbReference>
<evidence type="ECO:0000313" key="11">
    <source>
        <dbReference type="EMBL" id="VDL71371.1"/>
    </source>
</evidence>
<dbReference type="SUPFAM" id="SSF53850">
    <property type="entry name" value="Periplasmic binding protein-like II"/>
    <property type="match status" value="1"/>
</dbReference>
<dbReference type="Gene3D" id="1.10.287.70">
    <property type="match status" value="1"/>
</dbReference>
<feature type="transmembrane region" description="Helical" evidence="9">
    <location>
        <begin position="297"/>
        <end position="317"/>
    </location>
</feature>
<proteinExistence type="inferred from homology"/>
<keyword evidence="8" id="KW-0325">Glycoprotein</keyword>
<dbReference type="GO" id="GO:0015276">
    <property type="term" value="F:ligand-gated monoatomic ion channel activity"/>
    <property type="evidence" value="ECO:0007669"/>
    <property type="project" value="InterPro"/>
</dbReference>
<dbReference type="PANTHER" id="PTHR42643:SF24">
    <property type="entry name" value="IONOTROPIC RECEPTOR 60A"/>
    <property type="match status" value="1"/>
</dbReference>